<evidence type="ECO:0000313" key="3">
    <source>
        <dbReference type="EMBL" id="GKV49378.1"/>
    </source>
</evidence>
<feature type="transmembrane region" description="Helical" evidence="1">
    <location>
        <begin position="50"/>
        <end position="71"/>
    </location>
</feature>
<organism evidence="3 4">
    <name type="scientific">Rubroshorea leprosula</name>
    <dbReference type="NCBI Taxonomy" id="152421"/>
    <lineage>
        <taxon>Eukaryota</taxon>
        <taxon>Viridiplantae</taxon>
        <taxon>Streptophyta</taxon>
        <taxon>Embryophyta</taxon>
        <taxon>Tracheophyta</taxon>
        <taxon>Spermatophyta</taxon>
        <taxon>Magnoliopsida</taxon>
        <taxon>eudicotyledons</taxon>
        <taxon>Gunneridae</taxon>
        <taxon>Pentapetalae</taxon>
        <taxon>rosids</taxon>
        <taxon>malvids</taxon>
        <taxon>Malvales</taxon>
        <taxon>Dipterocarpaceae</taxon>
        <taxon>Rubroshorea</taxon>
    </lineage>
</organism>
<feature type="transmembrane region" description="Helical" evidence="1">
    <location>
        <begin position="262"/>
        <end position="282"/>
    </location>
</feature>
<keyword evidence="1" id="KW-0472">Membrane</keyword>
<feature type="domain" description="DUF4220" evidence="2">
    <location>
        <begin position="53"/>
        <end position="357"/>
    </location>
</feature>
<evidence type="ECO:0000313" key="4">
    <source>
        <dbReference type="Proteomes" id="UP001054252"/>
    </source>
</evidence>
<dbReference type="Pfam" id="PF04578">
    <property type="entry name" value="DUF594"/>
    <property type="match status" value="1"/>
</dbReference>
<feature type="transmembrane region" description="Helical" evidence="1">
    <location>
        <begin position="78"/>
        <end position="101"/>
    </location>
</feature>
<feature type="transmembrane region" description="Helical" evidence="1">
    <location>
        <begin position="133"/>
        <end position="150"/>
    </location>
</feature>
<name>A0AAV5MIR3_9ROSI</name>
<dbReference type="Pfam" id="PF13968">
    <property type="entry name" value="DUF4220"/>
    <property type="match status" value="1"/>
</dbReference>
<gene>
    <name evidence="3" type="ORF">SLEP1_g56132</name>
</gene>
<dbReference type="Proteomes" id="UP001054252">
    <property type="component" value="Unassembled WGS sequence"/>
</dbReference>
<reference evidence="3 4" key="1">
    <citation type="journal article" date="2021" name="Commun. Biol.">
        <title>The genome of Shorea leprosula (Dipterocarpaceae) highlights the ecological relevance of drought in aseasonal tropical rainforests.</title>
        <authorList>
            <person name="Ng K.K.S."/>
            <person name="Kobayashi M.J."/>
            <person name="Fawcett J.A."/>
            <person name="Hatakeyama M."/>
            <person name="Paape T."/>
            <person name="Ng C.H."/>
            <person name="Ang C.C."/>
            <person name="Tnah L.H."/>
            <person name="Lee C.T."/>
            <person name="Nishiyama T."/>
            <person name="Sese J."/>
            <person name="O'Brien M.J."/>
            <person name="Copetti D."/>
            <person name="Mohd Noor M.I."/>
            <person name="Ong R.C."/>
            <person name="Putra M."/>
            <person name="Sireger I.Z."/>
            <person name="Indrioko S."/>
            <person name="Kosugi Y."/>
            <person name="Izuno A."/>
            <person name="Isagi Y."/>
            <person name="Lee S.L."/>
            <person name="Shimizu K.K."/>
        </authorList>
    </citation>
    <scope>NUCLEOTIDE SEQUENCE [LARGE SCALE GENOMIC DNA]</scope>
    <source>
        <strain evidence="3">214</strain>
    </source>
</reference>
<accession>A0AAV5MIR3</accession>
<keyword evidence="1" id="KW-1133">Transmembrane helix</keyword>
<feature type="transmembrane region" description="Helical" evidence="1">
    <location>
        <begin position="107"/>
        <end position="126"/>
    </location>
</feature>
<proteinExistence type="predicted"/>
<dbReference type="InterPro" id="IPR007658">
    <property type="entry name" value="DUF594"/>
</dbReference>
<protein>
    <recommendedName>
        <fullName evidence="2">DUF4220 domain-containing protein</fullName>
    </recommendedName>
</protein>
<dbReference type="PANTHER" id="PTHR31325">
    <property type="entry name" value="OS01G0798800 PROTEIN-RELATED"/>
    <property type="match status" value="1"/>
</dbReference>
<sequence>MVLFNDEIVRILWDTWNIRGLVILSLVLQSFLILFAQWRKQMGGNSVFMSSLWMAYLLADWVATFTIGLIFRAESNDIMALWAPFLLLHLGGPDTITSFSLEDNEFWIRHLLQLMIQLGATVLVILRSIRHDMLLLPTLLVFIVGVIKYAERNYAFYRASFDHYGDKIPNVSFLEKTATEPETEGRFLGIMLRRELGPYGTLKNLLVGPLLSLDRRNLSRRAFLKIPSTESRKVLNIMEIELSLLYEALYTKLPVVHCKIGYVFRFISLGCIFGALMSFVSTTKHYKLRKFDVWLTYILLFLAIALEFISIGLLFFSDFNFLDHYYWEGNREIKFLYWKVEFDNMSGVKNRRRWSEKNLPANFNSQSFSNGPSWLNKLANFLPIRIINFKVRNLGDLEWRFIFDELTTKAQEAKTVEDGKRICLQKGDGILDKNGNLFWSVKELDYTESLLTWHIATEVCFLGDRDAASDNKDCRAISKGLSDYMFYLLAMEPAMMATVSIDRKEVCRLAYNDLNSLFTGQPNLDVHSLAETIFNEEPPPTHVLKIHGYERTSVMLGARKLAHGLKDQNSGFQWDLIRKVWVELMCYAATNCRPSVHAQQTSKGGQLLTFVWLLMNHLGLGTQFSTEQLSQTGGTELGQDQP</sequence>
<dbReference type="AlphaFoldDB" id="A0AAV5MIR3"/>
<evidence type="ECO:0000256" key="1">
    <source>
        <dbReference type="SAM" id="Phobius"/>
    </source>
</evidence>
<dbReference type="EMBL" id="BPVZ01000297">
    <property type="protein sequence ID" value="GKV49378.1"/>
    <property type="molecule type" value="Genomic_DNA"/>
</dbReference>
<feature type="transmembrane region" description="Helical" evidence="1">
    <location>
        <begin position="294"/>
        <end position="316"/>
    </location>
</feature>
<dbReference type="InterPro" id="IPR025315">
    <property type="entry name" value="DUF4220"/>
</dbReference>
<feature type="transmembrane region" description="Helical" evidence="1">
    <location>
        <begin position="21"/>
        <end position="38"/>
    </location>
</feature>
<evidence type="ECO:0000259" key="2">
    <source>
        <dbReference type="Pfam" id="PF13968"/>
    </source>
</evidence>
<keyword evidence="4" id="KW-1185">Reference proteome</keyword>
<comment type="caution">
    <text evidence="3">The sequence shown here is derived from an EMBL/GenBank/DDBJ whole genome shotgun (WGS) entry which is preliminary data.</text>
</comment>
<keyword evidence="1" id="KW-0812">Transmembrane</keyword>